<evidence type="ECO:0000256" key="1">
    <source>
        <dbReference type="SAM" id="SignalP"/>
    </source>
</evidence>
<dbReference type="AlphaFoldDB" id="A0A0S3SCS3"/>
<gene>
    <name evidence="2" type="primary">Vigan.06G181700</name>
    <name evidence="2" type="ORF">VIGAN_06181700</name>
</gene>
<protein>
    <recommendedName>
        <fullName evidence="4">Bifunctional inhibitor/plant lipid transfer protein/seed storage helical domain-containing protein</fullName>
    </recommendedName>
</protein>
<evidence type="ECO:0000313" key="3">
    <source>
        <dbReference type="Proteomes" id="UP000291084"/>
    </source>
</evidence>
<reference evidence="2 3" key="1">
    <citation type="journal article" date="2015" name="Sci. Rep.">
        <title>The power of single molecule real-time sequencing technology in the de novo assembly of a eukaryotic genome.</title>
        <authorList>
            <person name="Sakai H."/>
            <person name="Naito K."/>
            <person name="Ogiso-Tanaka E."/>
            <person name="Takahashi Y."/>
            <person name="Iseki K."/>
            <person name="Muto C."/>
            <person name="Satou K."/>
            <person name="Teruya K."/>
            <person name="Shiroma A."/>
            <person name="Shimoji M."/>
            <person name="Hirano T."/>
            <person name="Itoh T."/>
            <person name="Kaga A."/>
            <person name="Tomooka N."/>
        </authorList>
    </citation>
    <scope>NUCLEOTIDE SEQUENCE [LARGE SCALE GENOMIC DNA]</scope>
    <source>
        <strain evidence="3">cv. Shumari</strain>
    </source>
</reference>
<accession>A0A0S3SCS3</accession>
<dbReference type="Proteomes" id="UP000291084">
    <property type="component" value="Chromosome 6"/>
</dbReference>
<feature type="signal peptide" evidence="1">
    <location>
        <begin position="1"/>
        <end position="24"/>
    </location>
</feature>
<organism evidence="2 3">
    <name type="scientific">Vigna angularis var. angularis</name>
    <dbReference type="NCBI Taxonomy" id="157739"/>
    <lineage>
        <taxon>Eukaryota</taxon>
        <taxon>Viridiplantae</taxon>
        <taxon>Streptophyta</taxon>
        <taxon>Embryophyta</taxon>
        <taxon>Tracheophyta</taxon>
        <taxon>Spermatophyta</taxon>
        <taxon>Magnoliopsida</taxon>
        <taxon>eudicotyledons</taxon>
        <taxon>Gunneridae</taxon>
        <taxon>Pentapetalae</taxon>
        <taxon>rosids</taxon>
        <taxon>fabids</taxon>
        <taxon>Fabales</taxon>
        <taxon>Fabaceae</taxon>
        <taxon>Papilionoideae</taxon>
        <taxon>50 kb inversion clade</taxon>
        <taxon>NPAAA clade</taxon>
        <taxon>indigoferoid/millettioid clade</taxon>
        <taxon>Phaseoleae</taxon>
        <taxon>Vigna</taxon>
    </lineage>
</organism>
<name>A0A0S3SCS3_PHAAN</name>
<keyword evidence="3" id="KW-1185">Reference proteome</keyword>
<sequence length="95" mass="10313">MAKNEMKNVGVVVMLMIMLCFSEAKLSCTAKCYIDCLKAGLAYPVCLNDCLAKCPKMSKEASECITRCAIKKSINIKIDGSGDVSEVMDSCTQKC</sequence>
<proteinExistence type="predicted"/>
<evidence type="ECO:0008006" key="4">
    <source>
        <dbReference type="Google" id="ProtNLM"/>
    </source>
</evidence>
<keyword evidence="1" id="KW-0732">Signal</keyword>
<feature type="non-terminal residue" evidence="2">
    <location>
        <position position="95"/>
    </location>
</feature>
<dbReference type="OrthoDB" id="1419551at2759"/>
<dbReference type="EMBL" id="AP015039">
    <property type="protein sequence ID" value="BAT90553.1"/>
    <property type="molecule type" value="Genomic_DNA"/>
</dbReference>
<evidence type="ECO:0000313" key="2">
    <source>
        <dbReference type="EMBL" id="BAT90553.1"/>
    </source>
</evidence>
<feature type="chain" id="PRO_5006618155" description="Bifunctional inhibitor/plant lipid transfer protein/seed storage helical domain-containing protein" evidence="1">
    <location>
        <begin position="25"/>
        <end position="95"/>
    </location>
</feature>